<feature type="transmembrane region" description="Helical" evidence="7">
    <location>
        <begin position="210"/>
        <end position="228"/>
    </location>
</feature>
<dbReference type="GO" id="GO:0022857">
    <property type="term" value="F:transmembrane transporter activity"/>
    <property type="evidence" value="ECO:0007669"/>
    <property type="project" value="InterPro"/>
</dbReference>
<evidence type="ECO:0000313" key="10">
    <source>
        <dbReference type="Proteomes" id="UP001209570"/>
    </source>
</evidence>
<feature type="transmembrane region" description="Helical" evidence="7">
    <location>
        <begin position="261"/>
        <end position="280"/>
    </location>
</feature>
<feature type="transmembrane region" description="Helical" evidence="7">
    <location>
        <begin position="400"/>
        <end position="422"/>
    </location>
</feature>
<evidence type="ECO:0000256" key="1">
    <source>
        <dbReference type="ARBA" id="ARBA00004127"/>
    </source>
</evidence>
<feature type="compositionally biased region" description="Polar residues" evidence="6">
    <location>
        <begin position="1"/>
        <end position="11"/>
    </location>
</feature>
<dbReference type="InterPro" id="IPR051068">
    <property type="entry name" value="MFS_Domain-Containing_Protein"/>
</dbReference>
<comment type="subcellular location">
    <subcellularLocation>
        <location evidence="1">Endomembrane system</location>
        <topology evidence="1">Multi-pass membrane protein</topology>
    </subcellularLocation>
</comment>
<feature type="transmembrane region" description="Helical" evidence="7">
    <location>
        <begin position="130"/>
        <end position="148"/>
    </location>
</feature>
<feature type="region of interest" description="Disordered" evidence="6">
    <location>
        <begin position="469"/>
        <end position="490"/>
    </location>
</feature>
<feature type="region of interest" description="Disordered" evidence="6">
    <location>
        <begin position="1"/>
        <end position="29"/>
    </location>
</feature>
<evidence type="ECO:0000256" key="5">
    <source>
        <dbReference type="ARBA" id="ARBA00023136"/>
    </source>
</evidence>
<feature type="transmembrane region" description="Helical" evidence="7">
    <location>
        <begin position="300"/>
        <end position="326"/>
    </location>
</feature>
<dbReference type="PANTHER" id="PTHR23510:SF3">
    <property type="entry name" value="MAJOR FACILITATOR SUPERFAMILY DOMAIN-CONTAINING PROTEIN 8"/>
    <property type="match status" value="1"/>
</dbReference>
<protein>
    <recommendedName>
        <fullName evidence="8">Major facilitator superfamily (MFS) profile domain-containing protein</fullName>
    </recommendedName>
</protein>
<keyword evidence="5 7" id="KW-0472">Membrane</keyword>
<feature type="transmembrane region" description="Helical" evidence="7">
    <location>
        <begin position="338"/>
        <end position="360"/>
    </location>
</feature>
<feature type="transmembrane region" description="Helical" evidence="7">
    <location>
        <begin position="74"/>
        <end position="99"/>
    </location>
</feature>
<evidence type="ECO:0000313" key="9">
    <source>
        <dbReference type="EMBL" id="KAJ0405306.1"/>
    </source>
</evidence>
<evidence type="ECO:0000256" key="7">
    <source>
        <dbReference type="SAM" id="Phobius"/>
    </source>
</evidence>
<dbReference type="PANTHER" id="PTHR23510">
    <property type="entry name" value="INNER MEMBRANE TRANSPORT PROTEIN YAJR"/>
    <property type="match status" value="1"/>
</dbReference>
<dbReference type="InterPro" id="IPR020846">
    <property type="entry name" value="MFS_dom"/>
</dbReference>
<keyword evidence="2" id="KW-0813">Transport</keyword>
<dbReference type="EMBL" id="JAKCXM010000047">
    <property type="protein sequence ID" value="KAJ0405306.1"/>
    <property type="molecule type" value="Genomic_DNA"/>
</dbReference>
<keyword evidence="4 7" id="KW-1133">Transmembrane helix</keyword>
<dbReference type="GO" id="GO:0012505">
    <property type="term" value="C:endomembrane system"/>
    <property type="evidence" value="ECO:0007669"/>
    <property type="project" value="UniProtKB-SubCell"/>
</dbReference>
<dbReference type="AlphaFoldDB" id="A0AAD5QD10"/>
<feature type="transmembrane region" description="Helical" evidence="7">
    <location>
        <begin position="428"/>
        <end position="447"/>
    </location>
</feature>
<evidence type="ECO:0000256" key="6">
    <source>
        <dbReference type="SAM" id="MobiDB-lite"/>
    </source>
</evidence>
<evidence type="ECO:0000256" key="4">
    <source>
        <dbReference type="ARBA" id="ARBA00022989"/>
    </source>
</evidence>
<dbReference type="Proteomes" id="UP001209570">
    <property type="component" value="Unassembled WGS sequence"/>
</dbReference>
<keyword evidence="3 7" id="KW-0812">Transmembrane</keyword>
<dbReference type="InterPro" id="IPR011701">
    <property type="entry name" value="MFS"/>
</dbReference>
<evidence type="ECO:0000256" key="2">
    <source>
        <dbReference type="ARBA" id="ARBA00022448"/>
    </source>
</evidence>
<feature type="domain" description="Major facilitator superfamily (MFS) profile" evidence="8">
    <location>
        <begin position="41"/>
        <end position="451"/>
    </location>
</feature>
<proteinExistence type="predicted"/>
<dbReference type="Gene3D" id="1.20.1250.20">
    <property type="entry name" value="MFS general substrate transporter like domains"/>
    <property type="match status" value="1"/>
</dbReference>
<evidence type="ECO:0000259" key="8">
    <source>
        <dbReference type="PROSITE" id="PS50850"/>
    </source>
</evidence>
<dbReference type="Pfam" id="PF07690">
    <property type="entry name" value="MFS_1"/>
    <property type="match status" value="1"/>
</dbReference>
<evidence type="ECO:0000256" key="3">
    <source>
        <dbReference type="ARBA" id="ARBA00022692"/>
    </source>
</evidence>
<dbReference type="SUPFAM" id="SSF103473">
    <property type="entry name" value="MFS general substrate transporter"/>
    <property type="match status" value="1"/>
</dbReference>
<gene>
    <name evidence="9" type="ORF">P43SY_001065</name>
</gene>
<keyword evidence="10" id="KW-1185">Reference proteome</keyword>
<dbReference type="PROSITE" id="PS50850">
    <property type="entry name" value="MFS"/>
    <property type="match status" value="1"/>
</dbReference>
<sequence length="490" mass="53324">MAGTKSKTPSGRQPVAVNERTPLKNHEPSPRERRVTAWYLNMFLINFVEFSAESSRGVVLATLFLYNKSLGGDLAFMGLLTSVFSVGRLISSTVFGWMCDRYSFKFVYLVSSGICLLGNTIYLLADEHVANSLTVLAVSRFLVGFGAGNRSVCRANVAALTTVHQRLKWLTLLATVVFLGYALTPGLGSLVAEADTFFLGVHFNKFTSPGLILCGLNTLTIVAMLTVFDESITIRDGPLESPTADGYTNPLNDPTSLPDRIVNIGAIVFIFLNFNARGILSVFETVNIPLFLEVTGSDPASVDAVVTASNFQFYLGLLGLVTYFSIEHFRHHVSDVSWVQWGFFMLTIGNLLLVIAPSVLSFPRLIVAELFVWSIGCPITTAVVVAAFSKLLGGRPQGTLMGLLGSAASVSRIVLPLLPAAIPSLTPVFWINIVLCIISMAALMWYSRLVYSAKTEMARDFEAGMAAVELPSDPRSPLHSEPQDFDDSKH</sequence>
<reference evidence="9" key="1">
    <citation type="submission" date="2021-12" db="EMBL/GenBank/DDBJ databases">
        <title>Prjna785345.</title>
        <authorList>
            <person name="Rujirawat T."/>
            <person name="Krajaejun T."/>
        </authorList>
    </citation>
    <scope>NUCLEOTIDE SEQUENCE</scope>
    <source>
        <strain evidence="9">Pi057C3</strain>
    </source>
</reference>
<comment type="caution">
    <text evidence="9">The sequence shown here is derived from an EMBL/GenBank/DDBJ whole genome shotgun (WGS) entry which is preliminary data.</text>
</comment>
<dbReference type="InterPro" id="IPR036259">
    <property type="entry name" value="MFS_trans_sf"/>
</dbReference>
<feature type="transmembrane region" description="Helical" evidence="7">
    <location>
        <begin position="106"/>
        <end position="124"/>
    </location>
</feature>
<organism evidence="9 10">
    <name type="scientific">Pythium insidiosum</name>
    <name type="common">Pythiosis disease agent</name>
    <dbReference type="NCBI Taxonomy" id="114742"/>
    <lineage>
        <taxon>Eukaryota</taxon>
        <taxon>Sar</taxon>
        <taxon>Stramenopiles</taxon>
        <taxon>Oomycota</taxon>
        <taxon>Peronosporomycetes</taxon>
        <taxon>Pythiales</taxon>
        <taxon>Pythiaceae</taxon>
        <taxon>Pythium</taxon>
    </lineage>
</organism>
<feature type="transmembrane region" description="Helical" evidence="7">
    <location>
        <begin position="366"/>
        <end position="388"/>
    </location>
</feature>
<feature type="transmembrane region" description="Helical" evidence="7">
    <location>
        <begin position="169"/>
        <end position="190"/>
    </location>
</feature>
<name>A0AAD5QD10_PYTIN</name>
<feature type="compositionally biased region" description="Basic and acidic residues" evidence="6">
    <location>
        <begin position="476"/>
        <end position="490"/>
    </location>
</feature>
<accession>A0AAD5QD10</accession>